<keyword evidence="1" id="KW-0472">Membrane</keyword>
<reference evidence="2 3" key="1">
    <citation type="submission" date="2019-06" db="EMBL/GenBank/DDBJ databases">
        <title>Genomic Encyclopedia of Type Strains, Phase IV (KMG-V): Genome sequencing to study the core and pangenomes of soil and plant-associated prokaryotes.</title>
        <authorList>
            <person name="Whitman W."/>
        </authorList>
    </citation>
    <scope>NUCLEOTIDE SEQUENCE [LARGE SCALE GENOMIC DNA]</scope>
    <source>
        <strain evidence="2 3">BR 11140</strain>
    </source>
</reference>
<protein>
    <submittedName>
        <fullName evidence="2">Uncharacterized protein</fullName>
    </submittedName>
</protein>
<accession>A0A560HNM5</accession>
<evidence type="ECO:0000256" key="1">
    <source>
        <dbReference type="SAM" id="Phobius"/>
    </source>
</evidence>
<name>A0A560HNM5_9PROT</name>
<dbReference type="Proteomes" id="UP000318050">
    <property type="component" value="Unassembled WGS sequence"/>
</dbReference>
<dbReference type="AlphaFoldDB" id="A0A560HNM5"/>
<keyword evidence="1" id="KW-0812">Transmembrane</keyword>
<feature type="transmembrane region" description="Helical" evidence="1">
    <location>
        <begin position="80"/>
        <end position="99"/>
    </location>
</feature>
<feature type="transmembrane region" description="Helical" evidence="1">
    <location>
        <begin position="18"/>
        <end position="39"/>
    </location>
</feature>
<keyword evidence="1" id="KW-1133">Transmembrane helix</keyword>
<sequence>MPWAWGVDMDAGTIDRAVWWPALVIAGTLLILLFGEALLVTGLEWLILIRLALCAAWLVLSMTGLNLALRNRRRGLPRRAWSYAILPLTALFAMLWPSVAVHAPRVLGDRLHFALHRTDYEVRTWLLPQTGEPRLMTINWVGGSLRGTGVVYDESDEVALPRAQHSAAWKARADHTELSCPYDYTVNAVLEGHFYLVDFGC</sequence>
<organism evidence="2 3">
    <name type="scientific">Nitrospirillum amazonense</name>
    <dbReference type="NCBI Taxonomy" id="28077"/>
    <lineage>
        <taxon>Bacteria</taxon>
        <taxon>Pseudomonadati</taxon>
        <taxon>Pseudomonadota</taxon>
        <taxon>Alphaproteobacteria</taxon>
        <taxon>Rhodospirillales</taxon>
        <taxon>Azospirillaceae</taxon>
        <taxon>Nitrospirillum</taxon>
    </lineage>
</organism>
<proteinExistence type="predicted"/>
<dbReference type="EMBL" id="VITT01000038">
    <property type="protein sequence ID" value="TWB47089.1"/>
    <property type="molecule type" value="Genomic_DNA"/>
</dbReference>
<comment type="caution">
    <text evidence="2">The sequence shown here is derived from an EMBL/GenBank/DDBJ whole genome shotgun (WGS) entry which is preliminary data.</text>
</comment>
<gene>
    <name evidence="2" type="ORF">FBZ92_13839</name>
</gene>
<evidence type="ECO:0000313" key="2">
    <source>
        <dbReference type="EMBL" id="TWB47089.1"/>
    </source>
</evidence>
<evidence type="ECO:0000313" key="3">
    <source>
        <dbReference type="Proteomes" id="UP000318050"/>
    </source>
</evidence>
<feature type="transmembrane region" description="Helical" evidence="1">
    <location>
        <begin position="45"/>
        <end position="68"/>
    </location>
</feature>